<gene>
    <name evidence="1" type="ORF">K435DRAFT_790107</name>
</gene>
<dbReference type="Proteomes" id="UP000297245">
    <property type="component" value="Unassembled WGS sequence"/>
</dbReference>
<dbReference type="OrthoDB" id="3050604at2759"/>
<name>A0A4S8MT88_DENBC</name>
<accession>A0A4S8MT88</accession>
<proteinExistence type="predicted"/>
<reference evidence="1 2" key="1">
    <citation type="journal article" date="2019" name="Nat. Ecol. Evol.">
        <title>Megaphylogeny resolves global patterns of mushroom evolution.</title>
        <authorList>
            <person name="Varga T."/>
            <person name="Krizsan K."/>
            <person name="Foldi C."/>
            <person name="Dima B."/>
            <person name="Sanchez-Garcia M."/>
            <person name="Sanchez-Ramirez S."/>
            <person name="Szollosi G.J."/>
            <person name="Szarkandi J.G."/>
            <person name="Papp V."/>
            <person name="Albert L."/>
            <person name="Andreopoulos W."/>
            <person name="Angelini C."/>
            <person name="Antonin V."/>
            <person name="Barry K.W."/>
            <person name="Bougher N.L."/>
            <person name="Buchanan P."/>
            <person name="Buyck B."/>
            <person name="Bense V."/>
            <person name="Catcheside P."/>
            <person name="Chovatia M."/>
            <person name="Cooper J."/>
            <person name="Damon W."/>
            <person name="Desjardin D."/>
            <person name="Finy P."/>
            <person name="Geml J."/>
            <person name="Haridas S."/>
            <person name="Hughes K."/>
            <person name="Justo A."/>
            <person name="Karasinski D."/>
            <person name="Kautmanova I."/>
            <person name="Kiss B."/>
            <person name="Kocsube S."/>
            <person name="Kotiranta H."/>
            <person name="LaButti K.M."/>
            <person name="Lechner B.E."/>
            <person name="Liimatainen K."/>
            <person name="Lipzen A."/>
            <person name="Lukacs Z."/>
            <person name="Mihaltcheva S."/>
            <person name="Morgado L.N."/>
            <person name="Niskanen T."/>
            <person name="Noordeloos M.E."/>
            <person name="Ohm R.A."/>
            <person name="Ortiz-Santana B."/>
            <person name="Ovrebo C."/>
            <person name="Racz N."/>
            <person name="Riley R."/>
            <person name="Savchenko A."/>
            <person name="Shiryaev A."/>
            <person name="Soop K."/>
            <person name="Spirin V."/>
            <person name="Szebenyi C."/>
            <person name="Tomsovsky M."/>
            <person name="Tulloss R.E."/>
            <person name="Uehling J."/>
            <person name="Grigoriev I.V."/>
            <person name="Vagvolgyi C."/>
            <person name="Papp T."/>
            <person name="Martin F.M."/>
            <person name="Miettinen O."/>
            <person name="Hibbett D.S."/>
            <person name="Nagy L.G."/>
        </authorList>
    </citation>
    <scope>NUCLEOTIDE SEQUENCE [LARGE SCALE GENOMIC DNA]</scope>
    <source>
        <strain evidence="1 2">CBS 962.96</strain>
    </source>
</reference>
<organism evidence="1 2">
    <name type="scientific">Dendrothele bispora (strain CBS 962.96)</name>
    <dbReference type="NCBI Taxonomy" id="1314807"/>
    <lineage>
        <taxon>Eukaryota</taxon>
        <taxon>Fungi</taxon>
        <taxon>Dikarya</taxon>
        <taxon>Basidiomycota</taxon>
        <taxon>Agaricomycotina</taxon>
        <taxon>Agaricomycetes</taxon>
        <taxon>Agaricomycetidae</taxon>
        <taxon>Agaricales</taxon>
        <taxon>Agaricales incertae sedis</taxon>
        <taxon>Dendrothele</taxon>
    </lineage>
</organism>
<protein>
    <submittedName>
        <fullName evidence="1">Uncharacterized protein</fullName>
    </submittedName>
</protein>
<evidence type="ECO:0000313" key="2">
    <source>
        <dbReference type="Proteomes" id="UP000297245"/>
    </source>
</evidence>
<dbReference type="AlphaFoldDB" id="A0A4S8MT88"/>
<sequence>MSTESSNTSTPTLSRRELALMEMDNEDFNPFSSPTPNGTAIDQAAGLTTPFNFDNTTQTATGQNFLGPASLGSEEERAIWTASVLTYLAQLQDGLVRTQAAPSNISNELKKDCRSYAFYMINSPALVSYRGNIAENTVKAMRDIGIPGVPREEETAKCVTLQQLISGHLTNDRHNIKAKVLESMKPTSKNKNIAKLCRAIAGKQNLTINVEFYMRIAFVRWAADTMEDSVSEEDWWKEVDKSLVLIRKYKSQIDVLQKLNQIFQKDKNKYGDPANSGLSTTVTMAQQTIVDKWAGQVKPPVSDSPKLHQSIKIKLKHSIEFKEKMKIPMGNPLTCLQ</sequence>
<keyword evidence="2" id="KW-1185">Reference proteome</keyword>
<evidence type="ECO:0000313" key="1">
    <source>
        <dbReference type="EMBL" id="THV05594.1"/>
    </source>
</evidence>
<dbReference type="EMBL" id="ML179048">
    <property type="protein sequence ID" value="THV05594.1"/>
    <property type="molecule type" value="Genomic_DNA"/>
</dbReference>